<gene>
    <name evidence="1" type="ORF">Klosneuvirus_3_226</name>
</gene>
<accession>A0A1V0SK92</accession>
<sequence length="383" mass="45350">MNKQIIYENHRKYYDKITIKLPDRIITKDDADAIIKDYGVHKICGIVLKYYYSVFNYHNWKEITYFDEFAKKLLTDLPDKSILICPGCSPTKIIWLFNNLYRVEENKYKCSDNSIKEIVFVQFPLSNLFSSSSFYDNKDHTADLTKLDDYIKEVMEPYMKYLTVDYKLYYLDAMISGRTHKLLSASFTKMNVSQPLQPINIIPFNNQPKTIEEKDKVYTIRNFVGNDEDRIIEKYDVFNKSKQSYNFKNGNLSLLVYYIAHLDPSVINREIKGNPLPKLENGKIYELHYKDNDIYKFKLFNSTNHYLECIYYSYTNGFYYGFLDSNGITKLYECNMSVNYEDYKDTTLKYWDKTIEGDKLIQDKLLEFAVSLGYYKIQSTAVA</sequence>
<reference evidence="1" key="1">
    <citation type="journal article" date="2017" name="Science">
        <title>Giant viruses with an expanded complement of translation system components.</title>
        <authorList>
            <person name="Schulz F."/>
            <person name="Yutin N."/>
            <person name="Ivanova N.N."/>
            <person name="Ortega D.R."/>
            <person name="Lee T.K."/>
            <person name="Vierheilig J."/>
            <person name="Daims H."/>
            <person name="Horn M."/>
            <person name="Wagner M."/>
            <person name="Jensen G.J."/>
            <person name="Kyrpides N.C."/>
            <person name="Koonin E.V."/>
            <person name="Woyke T."/>
        </authorList>
    </citation>
    <scope>NUCLEOTIDE SEQUENCE</scope>
    <source>
        <strain evidence="1">KNV1</strain>
    </source>
</reference>
<dbReference type="EMBL" id="KY684110">
    <property type="protein sequence ID" value="ARF12091.1"/>
    <property type="molecule type" value="Genomic_DNA"/>
</dbReference>
<protein>
    <submittedName>
        <fullName evidence="1">Uncharacterized protein</fullName>
    </submittedName>
</protein>
<organism evidence="1">
    <name type="scientific">Klosneuvirus KNV1</name>
    <dbReference type="NCBI Taxonomy" id="1977640"/>
    <lineage>
        <taxon>Viruses</taxon>
        <taxon>Varidnaviria</taxon>
        <taxon>Bamfordvirae</taxon>
        <taxon>Nucleocytoviricota</taxon>
        <taxon>Megaviricetes</taxon>
        <taxon>Imitervirales</taxon>
        <taxon>Mimiviridae</taxon>
        <taxon>Klosneuvirinae</taxon>
        <taxon>Klosneuvirus</taxon>
    </lineage>
</organism>
<evidence type="ECO:0000313" key="1">
    <source>
        <dbReference type="EMBL" id="ARF12091.1"/>
    </source>
</evidence>
<name>A0A1V0SK92_9VIRU</name>
<proteinExistence type="predicted"/>